<evidence type="ECO:0000313" key="1">
    <source>
        <dbReference type="EMBL" id="KAJ7646177.1"/>
    </source>
</evidence>
<name>A0AAD7CSF8_MYCRO</name>
<dbReference type="Proteomes" id="UP001221757">
    <property type="component" value="Unassembled WGS sequence"/>
</dbReference>
<organism evidence="2 3">
    <name type="scientific">Mycena rosella</name>
    <name type="common">Pink bonnet</name>
    <name type="synonym">Agaricus rosellus</name>
    <dbReference type="NCBI Taxonomy" id="1033263"/>
    <lineage>
        <taxon>Eukaryota</taxon>
        <taxon>Fungi</taxon>
        <taxon>Dikarya</taxon>
        <taxon>Basidiomycota</taxon>
        <taxon>Agaricomycotina</taxon>
        <taxon>Agaricomycetes</taxon>
        <taxon>Agaricomycetidae</taxon>
        <taxon>Agaricales</taxon>
        <taxon>Marasmiineae</taxon>
        <taxon>Mycenaceae</taxon>
        <taxon>Mycena</taxon>
    </lineage>
</organism>
<dbReference type="EMBL" id="JARKIE010000387">
    <property type="protein sequence ID" value="KAJ7646177.1"/>
    <property type="molecule type" value="Genomic_DNA"/>
</dbReference>
<evidence type="ECO:0000313" key="3">
    <source>
        <dbReference type="Proteomes" id="UP001221757"/>
    </source>
</evidence>
<dbReference type="AlphaFoldDB" id="A0AAD7CSF8"/>
<gene>
    <name evidence="2" type="ORF">B0H17DRAFT_1095035</name>
    <name evidence="1" type="ORF">B0H17DRAFT_1103564</name>
</gene>
<accession>A0AAD7CSF8</accession>
<evidence type="ECO:0000313" key="2">
    <source>
        <dbReference type="EMBL" id="KAJ7660615.1"/>
    </source>
</evidence>
<proteinExistence type="predicted"/>
<keyword evidence="3" id="KW-1185">Reference proteome</keyword>
<reference evidence="2" key="1">
    <citation type="submission" date="2023-03" db="EMBL/GenBank/DDBJ databases">
        <title>Massive genome expansion in bonnet fungi (Mycena s.s.) driven by repeated elements and novel gene families across ecological guilds.</title>
        <authorList>
            <consortium name="Lawrence Berkeley National Laboratory"/>
            <person name="Harder C.B."/>
            <person name="Miyauchi S."/>
            <person name="Viragh M."/>
            <person name="Kuo A."/>
            <person name="Thoen E."/>
            <person name="Andreopoulos B."/>
            <person name="Lu D."/>
            <person name="Skrede I."/>
            <person name="Drula E."/>
            <person name="Henrissat B."/>
            <person name="Morin E."/>
            <person name="Kohler A."/>
            <person name="Barry K."/>
            <person name="LaButti K."/>
            <person name="Morin E."/>
            <person name="Salamov A."/>
            <person name="Lipzen A."/>
            <person name="Mereny Z."/>
            <person name="Hegedus B."/>
            <person name="Baldrian P."/>
            <person name="Stursova M."/>
            <person name="Weitz H."/>
            <person name="Taylor A."/>
            <person name="Grigoriev I.V."/>
            <person name="Nagy L.G."/>
            <person name="Martin F."/>
            <person name="Kauserud H."/>
        </authorList>
    </citation>
    <scope>NUCLEOTIDE SEQUENCE</scope>
    <source>
        <strain evidence="2">CBHHK067</strain>
    </source>
</reference>
<dbReference type="EMBL" id="JARKIE010000257">
    <property type="protein sequence ID" value="KAJ7660615.1"/>
    <property type="molecule type" value="Genomic_DNA"/>
</dbReference>
<protein>
    <submittedName>
        <fullName evidence="2">Uncharacterized protein</fullName>
    </submittedName>
</protein>
<sequence>MPVRSSGSEASRPWPLVLMSTTRHTSSRVGCPARLEKRWRSQAVGVQGRVDCGTCRLWNLPRAAGMRR</sequence>
<comment type="caution">
    <text evidence="2">The sequence shown here is derived from an EMBL/GenBank/DDBJ whole genome shotgun (WGS) entry which is preliminary data.</text>
</comment>